<gene>
    <name evidence="3" type="ORF">LTR78_005174</name>
</gene>
<protein>
    <recommendedName>
        <fullName evidence="2">DUF7587 domain-containing protein</fullName>
    </recommendedName>
</protein>
<feature type="region of interest" description="Disordered" evidence="1">
    <location>
        <begin position="109"/>
        <end position="136"/>
    </location>
</feature>
<evidence type="ECO:0000256" key="1">
    <source>
        <dbReference type="SAM" id="MobiDB-lite"/>
    </source>
</evidence>
<evidence type="ECO:0000313" key="4">
    <source>
        <dbReference type="Proteomes" id="UP001274830"/>
    </source>
</evidence>
<feature type="compositionally biased region" description="Polar residues" evidence="1">
    <location>
        <begin position="109"/>
        <end position="131"/>
    </location>
</feature>
<keyword evidence="4" id="KW-1185">Reference proteome</keyword>
<dbReference type="Pfam" id="PF24494">
    <property type="entry name" value="DUF7587"/>
    <property type="match status" value="1"/>
</dbReference>
<sequence>MSANRPRRVKTKPRGPTNRWDHRQRLALHILYTNFNLDSKVRLRVFNELFKDHQRGCNMRNGVTTAILNAQYGERNKKPNWVAIMAGPRTVREQEEKTELIRVLRDIIATTQPNQSPTMSNTRPEAVQSPSPEDEPIVVQRRGRKFTPQRQPVKTWLAGYMHAPTEQALRPESPAPGHSKQPLVVSQARSAVVRHCQEAIVGSSSASRDELPPHTPPSNRVAVSVNVATPATSFSALSISPTKYKRQEITVELPRQHGPTLQVTPEVAAKAKMPLVEVPDALAHPPTSGLLFRYWDENSFGHNSETGFTAGRFMYNNVPPRRAPKCNELDYADIENHLNRNPIPSPFCSASNCLLWILRLALKEHNRGAKQGKITLIDAANLARKGVYYVRPFHRQLRHTHCFTNGAWRYVGTHEFIVWAHIPQQALIQTFTIADLLAACSRMPAMAAALRIETVGRKHKSLKKTILTQLEDEHVPLSAQTTVVIARLCRFLGLTASSPLPHLEHIVSDVLQGWKLSVQPMSSAEWSQLASLWAHKFCGRQTLPSLERQMTLQMCFLQSVKAGLGDFNVMLEPNLINRMHRKSKAVGLESPTRVVLDAMANATTALLDYEKQVDQRYAEAASTRLLPGIEEYFQLGSDVPSPSSRASRMLRVGEEDQIMFDDDAFGL</sequence>
<feature type="domain" description="DUF7587" evidence="2">
    <location>
        <begin position="288"/>
        <end position="436"/>
    </location>
</feature>
<organism evidence="3 4">
    <name type="scientific">Recurvomyces mirabilis</name>
    <dbReference type="NCBI Taxonomy" id="574656"/>
    <lineage>
        <taxon>Eukaryota</taxon>
        <taxon>Fungi</taxon>
        <taxon>Dikarya</taxon>
        <taxon>Ascomycota</taxon>
        <taxon>Pezizomycotina</taxon>
        <taxon>Dothideomycetes</taxon>
        <taxon>Dothideomycetidae</taxon>
        <taxon>Mycosphaerellales</taxon>
        <taxon>Teratosphaeriaceae</taxon>
        <taxon>Recurvomyces</taxon>
    </lineage>
</organism>
<accession>A0AAE0WNE4</accession>
<dbReference type="InterPro" id="IPR056009">
    <property type="entry name" value="DUF7587"/>
</dbReference>
<dbReference type="EMBL" id="JAUTXT010000017">
    <property type="protein sequence ID" value="KAK3674830.1"/>
    <property type="molecule type" value="Genomic_DNA"/>
</dbReference>
<dbReference type="Proteomes" id="UP001274830">
    <property type="component" value="Unassembled WGS sequence"/>
</dbReference>
<name>A0AAE0WNE4_9PEZI</name>
<evidence type="ECO:0000313" key="3">
    <source>
        <dbReference type="EMBL" id="KAK3674830.1"/>
    </source>
</evidence>
<reference evidence="3" key="1">
    <citation type="submission" date="2023-07" db="EMBL/GenBank/DDBJ databases">
        <title>Black Yeasts Isolated from many extreme environments.</title>
        <authorList>
            <person name="Coleine C."/>
            <person name="Stajich J.E."/>
            <person name="Selbmann L."/>
        </authorList>
    </citation>
    <scope>NUCLEOTIDE SEQUENCE</scope>
    <source>
        <strain evidence="3">CCFEE 5485</strain>
    </source>
</reference>
<evidence type="ECO:0000259" key="2">
    <source>
        <dbReference type="Pfam" id="PF24494"/>
    </source>
</evidence>
<comment type="caution">
    <text evidence="3">The sequence shown here is derived from an EMBL/GenBank/DDBJ whole genome shotgun (WGS) entry which is preliminary data.</text>
</comment>
<proteinExistence type="predicted"/>
<dbReference type="AlphaFoldDB" id="A0AAE0WNE4"/>